<name>A0A914ZNA6_PARUN</name>
<accession>A0A914ZNA6</accession>
<protein>
    <submittedName>
        <fullName evidence="2">Uncharacterized protein</fullName>
    </submittedName>
</protein>
<evidence type="ECO:0000313" key="1">
    <source>
        <dbReference type="Proteomes" id="UP000887569"/>
    </source>
</evidence>
<dbReference type="Proteomes" id="UP000887569">
    <property type="component" value="Unplaced"/>
</dbReference>
<sequence length="39" mass="4177">MTSLSRSLKCFVRKSAPAGEISTPASRILSGIGCNRQPR</sequence>
<organism evidence="1 2">
    <name type="scientific">Parascaris univalens</name>
    <name type="common">Nematode worm</name>
    <dbReference type="NCBI Taxonomy" id="6257"/>
    <lineage>
        <taxon>Eukaryota</taxon>
        <taxon>Metazoa</taxon>
        <taxon>Ecdysozoa</taxon>
        <taxon>Nematoda</taxon>
        <taxon>Chromadorea</taxon>
        <taxon>Rhabditida</taxon>
        <taxon>Spirurina</taxon>
        <taxon>Ascaridomorpha</taxon>
        <taxon>Ascaridoidea</taxon>
        <taxon>Ascarididae</taxon>
        <taxon>Parascaris</taxon>
    </lineage>
</organism>
<keyword evidence="1" id="KW-1185">Reference proteome</keyword>
<evidence type="ECO:0000313" key="2">
    <source>
        <dbReference type="WBParaSite" id="PgB06_g069_t01"/>
    </source>
</evidence>
<dbReference type="WBParaSite" id="PgB06_g069_t01">
    <property type="protein sequence ID" value="PgB06_g069_t01"/>
    <property type="gene ID" value="PgB06_g069"/>
</dbReference>
<proteinExistence type="predicted"/>
<dbReference type="AlphaFoldDB" id="A0A914ZNA6"/>
<reference evidence="2" key="1">
    <citation type="submission" date="2022-11" db="UniProtKB">
        <authorList>
            <consortium name="WormBaseParasite"/>
        </authorList>
    </citation>
    <scope>IDENTIFICATION</scope>
</reference>